<feature type="domain" description="C2H2-type" evidence="14">
    <location>
        <begin position="445"/>
        <end position="473"/>
    </location>
</feature>
<keyword evidence="13" id="KW-0472">Membrane</keyword>
<dbReference type="PROSITE" id="PS00028">
    <property type="entry name" value="ZINC_FINGER_C2H2_1"/>
    <property type="match status" value="11"/>
</dbReference>
<comment type="similarity">
    <text evidence="11">Belongs to the snail C2H2-type zinc-finger protein family.</text>
</comment>
<feature type="domain" description="C2H2-type" evidence="14">
    <location>
        <begin position="387"/>
        <end position="415"/>
    </location>
</feature>
<protein>
    <recommendedName>
        <fullName evidence="18">EF-hand domain-containing protein</fullName>
    </recommendedName>
</protein>
<feature type="domain" description="C2H2-type" evidence="14">
    <location>
        <begin position="474"/>
        <end position="502"/>
    </location>
</feature>
<keyword evidence="9" id="KW-0804">Transcription</keyword>
<dbReference type="PANTHER" id="PTHR24388">
    <property type="entry name" value="ZINC FINGER PROTEIN"/>
    <property type="match status" value="1"/>
</dbReference>
<dbReference type="GO" id="GO:0000981">
    <property type="term" value="F:DNA-binding transcription factor activity, RNA polymerase II-specific"/>
    <property type="evidence" value="ECO:0007669"/>
    <property type="project" value="TreeGrafter"/>
</dbReference>
<evidence type="ECO:0008006" key="18">
    <source>
        <dbReference type="Google" id="ProtNLM"/>
    </source>
</evidence>
<evidence type="ECO:0000256" key="6">
    <source>
        <dbReference type="ARBA" id="ARBA00022837"/>
    </source>
</evidence>
<evidence type="ECO:0000259" key="14">
    <source>
        <dbReference type="PROSITE" id="PS50157"/>
    </source>
</evidence>
<comment type="subcellular location">
    <subcellularLocation>
        <location evidence="1">Nucleus</location>
    </subcellularLocation>
</comment>
<dbReference type="Gene3D" id="1.10.238.10">
    <property type="entry name" value="EF-hand"/>
    <property type="match status" value="1"/>
</dbReference>
<accession>A0A6H5ITU5</accession>
<evidence type="ECO:0000256" key="7">
    <source>
        <dbReference type="ARBA" id="ARBA00023015"/>
    </source>
</evidence>
<evidence type="ECO:0000313" key="16">
    <source>
        <dbReference type="EMBL" id="CAB0040317.1"/>
    </source>
</evidence>
<dbReference type="Pfam" id="PF13912">
    <property type="entry name" value="zf-C2H2_6"/>
    <property type="match status" value="1"/>
</dbReference>
<dbReference type="InterPro" id="IPR002048">
    <property type="entry name" value="EF_hand_dom"/>
</dbReference>
<dbReference type="OrthoDB" id="1095242at2759"/>
<gene>
    <name evidence="16" type="ORF">TBRA_LOCUS12040</name>
</gene>
<dbReference type="SUPFAM" id="SSF47473">
    <property type="entry name" value="EF-hand"/>
    <property type="match status" value="1"/>
</dbReference>
<dbReference type="Proteomes" id="UP000479190">
    <property type="component" value="Unassembled WGS sequence"/>
</dbReference>
<feature type="domain" description="C2H2-type" evidence="14">
    <location>
        <begin position="503"/>
        <end position="526"/>
    </location>
</feature>
<sequence>MKTTLINKTISWTTISHRMTMFQTLNRIVKNHKMKTTLIHKTISWTAINHRAVEDFVTGLSILSRGSLEEKLRWTFSLYDINGDGCITREEMTDIVTAVYELMGKFADPNLNQNHEGVRQRVDRMFQVCRFTNKHYFIYFFGVVYLIFVYMCFATKIYINIRGIEARISVYHGYTHTRCIKTYKGKMIPKRQINLAYKSITCEKQGHNKSEPFQCDICHKSFGQKSDLKRHVSVVHNRSKPFECEICHKSFGYQNVLKSHMMTVHDRSKPFQCDICHKSFGQKSDLQRHVSVVHNRSKPFECEICHKVFSSKAHVDIHIDTIHNGNKSHECEICHKSFGQKCNLIRHINEVHYRSKTFECEICHKSFGQKGDLKRHVSVVHYRSKLFECEICHNTYGRKDVLKSHIKTVHNRMKPSECEICKKSYSHRGNLNKHIKTIHDLSKPFECEICHKSFGQKFNLKSHINAVHNRSKPFECEICHKVFSSKAYVNIHIDAIHNGNKPHECEICHKSFSHQANLKSHINAVHEFFIAIVEFGPCSGVLKFIRAAAVCASCDLAYSSTTAAAARNAIIFPQIIWRIQTKKRRQVSIDCNSAAAGSRSKLRLGIFLIKLTKQDKKREKYLYEQVQRDSM</sequence>
<keyword evidence="17" id="KW-1185">Reference proteome</keyword>
<feature type="domain" description="C2H2-type" evidence="14">
    <location>
        <begin position="358"/>
        <end position="386"/>
    </location>
</feature>
<keyword evidence="10" id="KW-0539">Nucleus</keyword>
<evidence type="ECO:0000256" key="8">
    <source>
        <dbReference type="ARBA" id="ARBA00023125"/>
    </source>
</evidence>
<keyword evidence="7" id="KW-0805">Transcription regulation</keyword>
<evidence type="ECO:0000256" key="1">
    <source>
        <dbReference type="ARBA" id="ARBA00004123"/>
    </source>
</evidence>
<dbReference type="GO" id="GO:0008270">
    <property type="term" value="F:zinc ion binding"/>
    <property type="evidence" value="ECO:0007669"/>
    <property type="project" value="UniProtKB-KW"/>
</dbReference>
<dbReference type="FunFam" id="3.30.160.60:FF:001289">
    <property type="entry name" value="Zinc finger protein 574"/>
    <property type="match status" value="1"/>
</dbReference>
<dbReference type="FunFam" id="3.30.160.60:FF:000446">
    <property type="entry name" value="Zinc finger protein"/>
    <property type="match status" value="1"/>
</dbReference>
<evidence type="ECO:0000256" key="12">
    <source>
        <dbReference type="PROSITE-ProRule" id="PRU00042"/>
    </source>
</evidence>
<dbReference type="FunFam" id="3.30.160.60:FF:000065">
    <property type="entry name" value="B-cell CLL/lymphoma 6, member B"/>
    <property type="match status" value="1"/>
</dbReference>
<dbReference type="PANTHER" id="PTHR24388:SF54">
    <property type="entry name" value="PROTEIN ESCARGOT"/>
    <property type="match status" value="1"/>
</dbReference>
<feature type="domain" description="C2H2-type" evidence="14">
    <location>
        <begin position="213"/>
        <end position="241"/>
    </location>
</feature>
<dbReference type="GO" id="GO:0005509">
    <property type="term" value="F:calcium ion binding"/>
    <property type="evidence" value="ECO:0007669"/>
    <property type="project" value="InterPro"/>
</dbReference>
<dbReference type="GO" id="GO:0000978">
    <property type="term" value="F:RNA polymerase II cis-regulatory region sequence-specific DNA binding"/>
    <property type="evidence" value="ECO:0007669"/>
    <property type="project" value="TreeGrafter"/>
</dbReference>
<dbReference type="PROSITE" id="PS00018">
    <property type="entry name" value="EF_HAND_1"/>
    <property type="match status" value="1"/>
</dbReference>
<name>A0A6H5ITU5_9HYME</name>
<dbReference type="SMART" id="SM00054">
    <property type="entry name" value="EFh"/>
    <property type="match status" value="1"/>
</dbReference>
<keyword evidence="4 12" id="KW-0863">Zinc-finger</keyword>
<dbReference type="FunFam" id="3.30.160.60:FF:000100">
    <property type="entry name" value="Zinc finger 45-like"/>
    <property type="match status" value="3"/>
</dbReference>
<evidence type="ECO:0000256" key="5">
    <source>
        <dbReference type="ARBA" id="ARBA00022833"/>
    </source>
</evidence>
<evidence type="ECO:0000259" key="15">
    <source>
        <dbReference type="PROSITE" id="PS50222"/>
    </source>
</evidence>
<dbReference type="GO" id="GO:0005634">
    <property type="term" value="C:nucleus"/>
    <property type="evidence" value="ECO:0007669"/>
    <property type="project" value="UniProtKB-SubCell"/>
</dbReference>
<dbReference type="InterPro" id="IPR011992">
    <property type="entry name" value="EF-hand-dom_pair"/>
</dbReference>
<evidence type="ECO:0000256" key="2">
    <source>
        <dbReference type="ARBA" id="ARBA00022723"/>
    </source>
</evidence>
<dbReference type="PROSITE" id="PS50222">
    <property type="entry name" value="EF_HAND_2"/>
    <property type="match status" value="1"/>
</dbReference>
<proteinExistence type="inferred from homology"/>
<dbReference type="SUPFAM" id="SSF57667">
    <property type="entry name" value="beta-beta-alpha zinc fingers"/>
    <property type="match status" value="6"/>
</dbReference>
<reference evidence="16 17" key="1">
    <citation type="submission" date="2020-02" db="EMBL/GenBank/DDBJ databases">
        <authorList>
            <person name="Ferguson B K."/>
        </authorList>
    </citation>
    <scope>NUCLEOTIDE SEQUENCE [LARGE SCALE GENOMIC DNA]</scope>
</reference>
<feature type="domain" description="EF-hand" evidence="15">
    <location>
        <begin position="67"/>
        <end position="102"/>
    </location>
</feature>
<dbReference type="SMART" id="SM00355">
    <property type="entry name" value="ZnF_C2H2"/>
    <property type="match status" value="11"/>
</dbReference>
<keyword evidence="8" id="KW-0238">DNA-binding</keyword>
<keyword evidence="5" id="KW-0862">Zinc</keyword>
<keyword evidence="2" id="KW-0479">Metal-binding</keyword>
<dbReference type="CDD" id="cd00051">
    <property type="entry name" value="EFh"/>
    <property type="match status" value="1"/>
</dbReference>
<evidence type="ECO:0000256" key="11">
    <source>
        <dbReference type="ARBA" id="ARBA00037948"/>
    </source>
</evidence>
<feature type="domain" description="C2H2-type" evidence="14">
    <location>
        <begin position="329"/>
        <end position="357"/>
    </location>
</feature>
<feature type="domain" description="C2H2-type" evidence="14">
    <location>
        <begin position="416"/>
        <end position="444"/>
    </location>
</feature>
<dbReference type="InterPro" id="IPR036236">
    <property type="entry name" value="Znf_C2H2_sf"/>
</dbReference>
<dbReference type="PROSITE" id="PS50157">
    <property type="entry name" value="ZINC_FINGER_C2H2_2"/>
    <property type="match status" value="11"/>
</dbReference>
<evidence type="ECO:0000256" key="4">
    <source>
        <dbReference type="ARBA" id="ARBA00022771"/>
    </source>
</evidence>
<feature type="domain" description="C2H2-type" evidence="14">
    <location>
        <begin position="242"/>
        <end position="270"/>
    </location>
</feature>
<evidence type="ECO:0000256" key="3">
    <source>
        <dbReference type="ARBA" id="ARBA00022737"/>
    </source>
</evidence>
<organism evidence="16 17">
    <name type="scientific">Trichogramma brassicae</name>
    <dbReference type="NCBI Taxonomy" id="86971"/>
    <lineage>
        <taxon>Eukaryota</taxon>
        <taxon>Metazoa</taxon>
        <taxon>Ecdysozoa</taxon>
        <taxon>Arthropoda</taxon>
        <taxon>Hexapoda</taxon>
        <taxon>Insecta</taxon>
        <taxon>Pterygota</taxon>
        <taxon>Neoptera</taxon>
        <taxon>Endopterygota</taxon>
        <taxon>Hymenoptera</taxon>
        <taxon>Apocrita</taxon>
        <taxon>Proctotrupomorpha</taxon>
        <taxon>Chalcidoidea</taxon>
        <taxon>Trichogrammatidae</taxon>
        <taxon>Trichogramma</taxon>
    </lineage>
</organism>
<evidence type="ECO:0000313" key="17">
    <source>
        <dbReference type="Proteomes" id="UP000479190"/>
    </source>
</evidence>
<dbReference type="Pfam" id="PF00096">
    <property type="entry name" value="zf-C2H2"/>
    <property type="match status" value="10"/>
</dbReference>
<dbReference type="Gene3D" id="3.30.160.60">
    <property type="entry name" value="Classic Zinc Finger"/>
    <property type="match status" value="11"/>
</dbReference>
<keyword evidence="13" id="KW-0812">Transmembrane</keyword>
<keyword evidence="13" id="KW-1133">Transmembrane helix</keyword>
<dbReference type="EMBL" id="CADCXV010001016">
    <property type="protein sequence ID" value="CAB0040317.1"/>
    <property type="molecule type" value="Genomic_DNA"/>
</dbReference>
<dbReference type="InterPro" id="IPR018247">
    <property type="entry name" value="EF_Hand_1_Ca_BS"/>
</dbReference>
<feature type="domain" description="C2H2-type" evidence="14">
    <location>
        <begin position="300"/>
        <end position="328"/>
    </location>
</feature>
<evidence type="ECO:0000256" key="13">
    <source>
        <dbReference type="SAM" id="Phobius"/>
    </source>
</evidence>
<feature type="domain" description="C2H2-type" evidence="14">
    <location>
        <begin position="271"/>
        <end position="299"/>
    </location>
</feature>
<feature type="transmembrane region" description="Helical" evidence="13">
    <location>
        <begin position="136"/>
        <end position="159"/>
    </location>
</feature>
<dbReference type="PRINTS" id="PR00450">
    <property type="entry name" value="RECOVERIN"/>
</dbReference>
<evidence type="ECO:0000256" key="10">
    <source>
        <dbReference type="ARBA" id="ARBA00023242"/>
    </source>
</evidence>
<evidence type="ECO:0000256" key="9">
    <source>
        <dbReference type="ARBA" id="ARBA00023163"/>
    </source>
</evidence>
<keyword evidence="6" id="KW-0106">Calcium</keyword>
<keyword evidence="3" id="KW-0677">Repeat</keyword>
<dbReference type="InterPro" id="IPR050527">
    <property type="entry name" value="Snail/Krueppel_Znf"/>
</dbReference>
<dbReference type="InterPro" id="IPR013087">
    <property type="entry name" value="Znf_C2H2_type"/>
</dbReference>
<dbReference type="AlphaFoldDB" id="A0A6H5ITU5"/>